<dbReference type="InterPro" id="IPR012337">
    <property type="entry name" value="RNaseH-like_sf"/>
</dbReference>
<dbReference type="InterPro" id="IPR047654">
    <property type="entry name" value="IS1634_transpos"/>
</dbReference>
<name>D5X1E2_THIK1</name>
<dbReference type="SUPFAM" id="SSF53098">
    <property type="entry name" value="Ribonuclease H-like"/>
    <property type="match status" value="1"/>
</dbReference>
<dbReference type="eggNOG" id="COG5421">
    <property type="taxonomic scope" value="Bacteria"/>
</dbReference>
<dbReference type="HOGENOM" id="CLU_022426_5_0_4"/>
<dbReference type="EMBL" id="CP002021">
    <property type="protein sequence ID" value="ADG30938.1"/>
    <property type="molecule type" value="Genomic_DNA"/>
</dbReference>
<dbReference type="BioCyc" id="TINT75379:TINT_RS07840-MONOMER"/>
<dbReference type="InterPro" id="IPR002559">
    <property type="entry name" value="Transposase_11"/>
</dbReference>
<feature type="domain" description="Transposase IS4-like" evidence="1">
    <location>
        <begin position="183"/>
        <end position="494"/>
    </location>
</feature>
<gene>
    <name evidence="2" type="ordered locus">Tint_0197</name>
    <name evidence="3" type="ordered locus">Tint_1563</name>
</gene>
<organism evidence="3">
    <name type="scientific">Thiomonas intermedia (strain K12)</name>
    <name type="common">Thiobacillus intermedius</name>
    <dbReference type="NCBI Taxonomy" id="75379"/>
    <lineage>
        <taxon>Bacteria</taxon>
        <taxon>Pseudomonadati</taxon>
        <taxon>Pseudomonadota</taxon>
        <taxon>Betaproteobacteria</taxon>
        <taxon>Burkholderiales</taxon>
        <taxon>Thiomonas</taxon>
    </lineage>
</organism>
<accession>D5X1E2</accession>
<dbReference type="PANTHER" id="PTHR34614:SF2">
    <property type="entry name" value="TRANSPOSASE IS4-LIKE DOMAIN-CONTAINING PROTEIN"/>
    <property type="match status" value="1"/>
</dbReference>
<evidence type="ECO:0000313" key="3">
    <source>
        <dbReference type="EMBL" id="ADG30938.1"/>
    </source>
</evidence>
<sequence length="565" mass="63204">MFLKFTQSKGRRYVQLVEAFRDETGHPRQRTVATLGRLDEDGGTIDAMLSRLAQAKGRKLEGDVCAAPQVQFESALALGDVWALDQLWRELGFTELAAVFRRARFTAPVETAIRAMVFNRLCDADSKLGVLRWLKTVSMPGVNAEDLTHQQLLRAMDALMDQRDAVDTCVAGLLRPLIDQDLSLVFYDLTTIRTEGLSEQAGDVRQFGMAKEGIVARQFMLGVVQTADGMPIYHEVFEGNQAEAPTLLPTLKKVLQRHSHIRRLVVVADRGLLSLDNIEELRAITLPDGRALEFILAVPGRRYGEFTDILQPLHDQAKQARDETIDEARWQGLRLVVAHNPHQAAEQTARRRARIQELETRAAQLAGKLDGQDAGLKSRGRKLSDGGATARFYHEVGESHLLRIVRVDLKSEQFVYSLDDEALARAELMDGKLLLVTNVSGMAPTDVVANYKALADIERGFKILKSEIEIAPVFHRLPDRIRAHAMLCFIALILYRVMRSRLKLAGADVSPERALEQLRAIQRHRVRINDAEPIEGISSVDASQAQLFQALKLPKPTRDAQMILL</sequence>
<dbReference type="EMBL" id="CP002021">
    <property type="protein sequence ID" value="ADG29610.1"/>
    <property type="molecule type" value="Genomic_DNA"/>
</dbReference>
<dbReference type="KEGG" id="tin:Tint_1563"/>
<dbReference type="STRING" id="75379.Tint_0197"/>
<dbReference type="AlphaFoldDB" id="D5X1E2"/>
<dbReference type="BioCyc" id="TINT75379:TINT_RS01000-MONOMER"/>
<dbReference type="Pfam" id="PF01609">
    <property type="entry name" value="DDE_Tnp_1"/>
    <property type="match status" value="1"/>
</dbReference>
<protein>
    <submittedName>
        <fullName evidence="3">Transposase IS4 family protein</fullName>
    </submittedName>
</protein>
<reference evidence="3" key="1">
    <citation type="submission" date="2010-04" db="EMBL/GenBank/DDBJ databases">
        <title>Complete sequence of Thiomonas intermedia K12.</title>
        <authorList>
            <consortium name="US DOE Joint Genome Institute"/>
            <person name="Lucas S."/>
            <person name="Copeland A."/>
            <person name="Lapidus A."/>
            <person name="Cheng J.-F."/>
            <person name="Bruce D."/>
            <person name="Goodwin L."/>
            <person name="Pitluck S."/>
            <person name="Davenport K."/>
            <person name="Detter J.C."/>
            <person name="Han C."/>
            <person name="Tapia R."/>
            <person name="Land M."/>
            <person name="Hauser L."/>
            <person name="Kyrpides N."/>
            <person name="Ovchinnikova G."/>
            <person name="Kerfeld C.A."/>
            <person name="Cannon G.C."/>
            <person name="Heinhorst S."/>
            <person name="Woyke T."/>
        </authorList>
    </citation>
    <scope>NUCLEOTIDE SEQUENCE [LARGE SCALE GENOMIC DNA]</scope>
    <source>
        <strain evidence="3">K12</strain>
    </source>
</reference>
<dbReference type="GO" id="GO:0003677">
    <property type="term" value="F:DNA binding"/>
    <property type="evidence" value="ECO:0007669"/>
    <property type="project" value="InterPro"/>
</dbReference>
<dbReference type="NCBIfam" id="NF033559">
    <property type="entry name" value="transpos_IS1634"/>
    <property type="match status" value="1"/>
</dbReference>
<dbReference type="PANTHER" id="PTHR34614">
    <property type="match status" value="1"/>
</dbReference>
<evidence type="ECO:0000259" key="1">
    <source>
        <dbReference type="Pfam" id="PF01609"/>
    </source>
</evidence>
<evidence type="ECO:0000313" key="2">
    <source>
        <dbReference type="EMBL" id="ADG29610.1"/>
    </source>
</evidence>
<dbReference type="GO" id="GO:0004803">
    <property type="term" value="F:transposase activity"/>
    <property type="evidence" value="ECO:0007669"/>
    <property type="project" value="InterPro"/>
</dbReference>
<proteinExistence type="predicted"/>
<dbReference type="KEGG" id="tin:Tint_0197"/>
<dbReference type="GO" id="GO:0006313">
    <property type="term" value="P:DNA transposition"/>
    <property type="evidence" value="ECO:0007669"/>
    <property type="project" value="InterPro"/>
</dbReference>